<dbReference type="SUPFAM" id="SSF49464">
    <property type="entry name" value="Carboxypeptidase regulatory domain-like"/>
    <property type="match status" value="2"/>
</dbReference>
<proteinExistence type="predicted"/>
<dbReference type="Pfam" id="PF13715">
    <property type="entry name" value="CarbopepD_reg_2"/>
    <property type="match status" value="1"/>
</dbReference>
<name>A0A2S7KSN4_9FLAO</name>
<gene>
    <name evidence="1" type="ORF">BST85_12085</name>
</gene>
<keyword evidence="2" id="KW-1185">Reference proteome</keyword>
<evidence type="ECO:0000313" key="1">
    <source>
        <dbReference type="EMBL" id="PQB05553.1"/>
    </source>
</evidence>
<dbReference type="EMBL" id="MQUB01000001">
    <property type="protein sequence ID" value="PQB05553.1"/>
    <property type="molecule type" value="Genomic_DNA"/>
</dbReference>
<dbReference type="SUPFAM" id="SSF56935">
    <property type="entry name" value="Porins"/>
    <property type="match status" value="1"/>
</dbReference>
<dbReference type="InterPro" id="IPR008969">
    <property type="entry name" value="CarboxyPept-like_regulatory"/>
</dbReference>
<dbReference type="OrthoDB" id="1079187at2"/>
<dbReference type="RefSeq" id="WP_104813499.1">
    <property type="nucleotide sequence ID" value="NZ_MQUB01000001.1"/>
</dbReference>
<accession>A0A2S7KSN4</accession>
<dbReference type="InterPro" id="IPR037066">
    <property type="entry name" value="Plug_dom_sf"/>
</dbReference>
<evidence type="ECO:0000313" key="2">
    <source>
        <dbReference type="Proteomes" id="UP000239800"/>
    </source>
</evidence>
<dbReference type="Gene3D" id="2.170.130.10">
    <property type="entry name" value="TonB-dependent receptor, plug domain"/>
    <property type="match status" value="1"/>
</dbReference>
<organism evidence="1 2">
    <name type="scientific">Aureitalea marina</name>
    <dbReference type="NCBI Taxonomy" id="930804"/>
    <lineage>
        <taxon>Bacteria</taxon>
        <taxon>Pseudomonadati</taxon>
        <taxon>Bacteroidota</taxon>
        <taxon>Flavobacteriia</taxon>
        <taxon>Flavobacteriales</taxon>
        <taxon>Flavobacteriaceae</taxon>
        <taxon>Aureitalea</taxon>
    </lineage>
</organism>
<dbReference type="Gene3D" id="1.25.40.10">
    <property type="entry name" value="Tetratricopeptide repeat domain"/>
    <property type="match status" value="1"/>
</dbReference>
<reference evidence="1 2" key="1">
    <citation type="submission" date="2016-11" db="EMBL/GenBank/DDBJ databases">
        <title>Trade-off between light-utilization and light-protection in marine flavobacteria.</title>
        <authorList>
            <person name="Kumagai Y."/>
        </authorList>
    </citation>
    <scope>NUCLEOTIDE SEQUENCE [LARGE SCALE GENOMIC DNA]</scope>
    <source>
        <strain evidence="1 2">NBRC 107741</strain>
    </source>
</reference>
<dbReference type="Proteomes" id="UP000239800">
    <property type="component" value="Unassembled WGS sequence"/>
</dbReference>
<dbReference type="AlphaFoldDB" id="A0A2S7KSN4"/>
<comment type="caution">
    <text evidence="1">The sequence shown here is derived from an EMBL/GenBank/DDBJ whole genome shotgun (WGS) entry which is preliminary data.</text>
</comment>
<protein>
    <submittedName>
        <fullName evidence="1">Uncharacterized protein</fullName>
    </submittedName>
</protein>
<dbReference type="SUPFAM" id="SSF48452">
    <property type="entry name" value="TPR-like"/>
    <property type="match status" value="1"/>
</dbReference>
<sequence>MRISGPYLGLVVIMLFSVLGVNAQYIVTLDAEVRNQQSSEPVVFANVRILDKQIGTITGRDGSFLLRFDDEQVHDMEVLEISALGYQTRQITLKQVYRLLERQKSLELQPLDEAASSTEFLDNQGNYQWGRVLMFKEPLQGAKISIPGTYQEVYSNSDGLFKIPIVDENTLNIEFLGAKTASAQVNTTDTLNVALKPEGERLDEVVLSGQGKDPYGRTPEQKKRFNSAGFAVSQLTAAQIPDWMTTMDQVMSRVPNLWWERGPDGIIRYFMPRSAGMEVGGGGLPIIVIDDMIYPQNLGAVIPEIPVSEIDLVSVMPRVMAVIRYGPQGGSGAIVIETKQNRIVLDGNNAIEERSGLIQGNDFEEELTSIGDISTELSFVKELEAATSFEQAKEIHLRQVESADKWGIGFYTRSAAYFSKWDKNYSLELLMKIASVAPTNVKALRTLAYHLDQYDAKNRARSVYQRIMMLSPGDAQSYRDLANIYVETGEVVKGFELYKLILANETEGVDFSGLTESAEMELRRIVKHHKGRVDYMTVSNDLLDHSFKKDVRIVFQWNDPSAEFEVQFVNPQNKYYNWNHDMFAMQDRMTEEASTGAMMEEFVIDDANSGNWQINVRSMQDDKGVSERNPITLKYTLYRNYGKPDETQYSGAIDLSLLKQKVALDQFLN</sequence>
<dbReference type="InterPro" id="IPR011990">
    <property type="entry name" value="TPR-like_helical_dom_sf"/>
</dbReference>